<sequence>MYYRTITQIEETVLGCCIQVVGSVELAQTVVNTNTFLQPENRALWHCLQEMHKKRQPIDILTVIHRLEGLLNSQKQPLKAYFKIEERYRQFREQFAAQVARKVDRVVDQANLQYYCFVLVEAALRRQLFAVLSRHDKGEDRKKMLDLISDTTTDVITLLNALLDYNEKDYALYEDLLKVQEQFDKKVQKIQVSRRYRLLALIQGLQETRGLVEKQNLRLAAQLDKTIDELRNHAKRYALL</sequence>
<protein>
    <submittedName>
        <fullName evidence="5">DnaB-like helicase N-terminal domain-containing protein</fullName>
    </submittedName>
</protein>
<keyword evidence="3" id="KW-0238">DNA-binding</keyword>
<accession>A0AAW9S603</accession>
<evidence type="ECO:0000256" key="3">
    <source>
        <dbReference type="ARBA" id="ARBA00023125"/>
    </source>
</evidence>
<keyword evidence="5" id="KW-0378">Hydrolase</keyword>
<dbReference type="Gene3D" id="1.10.860.10">
    <property type="entry name" value="DNAb Helicase, Chain A"/>
    <property type="match status" value="1"/>
</dbReference>
<feature type="domain" description="DNA helicase DnaB-like N-terminal" evidence="4">
    <location>
        <begin position="8"/>
        <end position="70"/>
    </location>
</feature>
<reference evidence="5 6" key="1">
    <citation type="submission" date="2024-04" db="EMBL/GenBank/DDBJ databases">
        <title>Novel genus in family Flammeovirgaceae.</title>
        <authorList>
            <person name="Nguyen T.H."/>
            <person name="Vuong T.Q."/>
            <person name="Le H."/>
            <person name="Kim S.-G."/>
        </authorList>
    </citation>
    <scope>NUCLEOTIDE SEQUENCE [LARGE SCALE GENOMIC DNA]</scope>
    <source>
        <strain evidence="5 6">JCM 23209</strain>
    </source>
</reference>
<dbReference type="GO" id="GO:0003677">
    <property type="term" value="F:DNA binding"/>
    <property type="evidence" value="ECO:0007669"/>
    <property type="project" value="UniProtKB-KW"/>
</dbReference>
<name>A0AAW9S603_9BACT</name>
<evidence type="ECO:0000259" key="4">
    <source>
        <dbReference type="Pfam" id="PF00772"/>
    </source>
</evidence>
<gene>
    <name evidence="5" type="ORF">AAG747_07980</name>
</gene>
<keyword evidence="5" id="KW-0067">ATP-binding</keyword>
<organism evidence="5 6">
    <name type="scientific">Rapidithrix thailandica</name>
    <dbReference type="NCBI Taxonomy" id="413964"/>
    <lineage>
        <taxon>Bacteria</taxon>
        <taxon>Pseudomonadati</taxon>
        <taxon>Bacteroidota</taxon>
        <taxon>Cytophagia</taxon>
        <taxon>Cytophagales</taxon>
        <taxon>Flammeovirgaceae</taxon>
        <taxon>Rapidithrix</taxon>
    </lineage>
</organism>
<dbReference type="Pfam" id="PF00772">
    <property type="entry name" value="DnaB"/>
    <property type="match status" value="1"/>
</dbReference>
<dbReference type="GO" id="GO:0003678">
    <property type="term" value="F:DNA helicase activity"/>
    <property type="evidence" value="ECO:0007669"/>
    <property type="project" value="InterPro"/>
</dbReference>
<dbReference type="GO" id="GO:0005524">
    <property type="term" value="F:ATP binding"/>
    <property type="evidence" value="ECO:0007669"/>
    <property type="project" value="InterPro"/>
</dbReference>
<dbReference type="GO" id="GO:1990077">
    <property type="term" value="C:primosome complex"/>
    <property type="evidence" value="ECO:0007669"/>
    <property type="project" value="UniProtKB-KW"/>
</dbReference>
<dbReference type="AlphaFoldDB" id="A0AAW9S603"/>
<proteinExistence type="predicted"/>
<evidence type="ECO:0000313" key="6">
    <source>
        <dbReference type="Proteomes" id="UP001403385"/>
    </source>
</evidence>
<dbReference type="RefSeq" id="WP_346820629.1">
    <property type="nucleotide sequence ID" value="NZ_JBDKWZ010000004.1"/>
</dbReference>
<keyword evidence="1" id="KW-0639">Primosome</keyword>
<dbReference type="InterPro" id="IPR036185">
    <property type="entry name" value="DNA_heli_DnaB-like_N_sf"/>
</dbReference>
<keyword evidence="2" id="KW-0235">DNA replication</keyword>
<dbReference type="SUPFAM" id="SSF48024">
    <property type="entry name" value="N-terminal domain of DnaB helicase"/>
    <property type="match status" value="1"/>
</dbReference>
<dbReference type="InterPro" id="IPR016136">
    <property type="entry name" value="DNA_helicase_N/primase_C"/>
</dbReference>
<dbReference type="EMBL" id="JBDKWZ010000004">
    <property type="protein sequence ID" value="MEN7547843.1"/>
    <property type="molecule type" value="Genomic_DNA"/>
</dbReference>
<dbReference type="Proteomes" id="UP001403385">
    <property type="component" value="Unassembled WGS sequence"/>
</dbReference>
<dbReference type="InterPro" id="IPR007693">
    <property type="entry name" value="DNA_helicase_DnaB-like_N"/>
</dbReference>
<evidence type="ECO:0000313" key="5">
    <source>
        <dbReference type="EMBL" id="MEN7547843.1"/>
    </source>
</evidence>
<evidence type="ECO:0000256" key="1">
    <source>
        <dbReference type="ARBA" id="ARBA00022515"/>
    </source>
</evidence>
<dbReference type="GO" id="GO:0006269">
    <property type="term" value="P:DNA replication, synthesis of primer"/>
    <property type="evidence" value="ECO:0007669"/>
    <property type="project" value="UniProtKB-KW"/>
</dbReference>
<keyword evidence="5" id="KW-0547">Nucleotide-binding</keyword>
<evidence type="ECO:0000256" key="2">
    <source>
        <dbReference type="ARBA" id="ARBA00022705"/>
    </source>
</evidence>
<keyword evidence="5" id="KW-0347">Helicase</keyword>
<keyword evidence="6" id="KW-1185">Reference proteome</keyword>
<comment type="caution">
    <text evidence="5">The sequence shown here is derived from an EMBL/GenBank/DDBJ whole genome shotgun (WGS) entry which is preliminary data.</text>
</comment>